<dbReference type="EMBL" id="VSSQ01081653">
    <property type="protein sequence ID" value="MPN30514.1"/>
    <property type="molecule type" value="Genomic_DNA"/>
</dbReference>
<proteinExistence type="predicted"/>
<evidence type="ECO:0000313" key="2">
    <source>
        <dbReference type="EMBL" id="MPN30514.1"/>
    </source>
</evidence>
<comment type="caution">
    <text evidence="2">The sequence shown here is derived from an EMBL/GenBank/DDBJ whole genome shotgun (WGS) entry which is preliminary data.</text>
</comment>
<protein>
    <submittedName>
        <fullName evidence="2">Uncharacterized protein</fullName>
    </submittedName>
</protein>
<dbReference type="AlphaFoldDB" id="A0A645H2E2"/>
<organism evidence="2">
    <name type="scientific">bioreactor metagenome</name>
    <dbReference type="NCBI Taxonomy" id="1076179"/>
    <lineage>
        <taxon>unclassified sequences</taxon>
        <taxon>metagenomes</taxon>
        <taxon>ecological metagenomes</taxon>
    </lineage>
</organism>
<evidence type="ECO:0000256" key="1">
    <source>
        <dbReference type="SAM" id="MobiDB-lite"/>
    </source>
</evidence>
<feature type="region of interest" description="Disordered" evidence="1">
    <location>
        <begin position="123"/>
        <end position="142"/>
    </location>
</feature>
<gene>
    <name evidence="2" type="ORF">SDC9_177985</name>
</gene>
<reference evidence="2" key="1">
    <citation type="submission" date="2019-08" db="EMBL/GenBank/DDBJ databases">
        <authorList>
            <person name="Kucharzyk K."/>
            <person name="Murdoch R.W."/>
            <person name="Higgins S."/>
            <person name="Loffler F."/>
        </authorList>
    </citation>
    <scope>NUCLEOTIDE SEQUENCE</scope>
</reference>
<name>A0A645H2E2_9ZZZZ</name>
<accession>A0A645H2E2</accession>
<sequence length="142" mass="15533">MAVRIGRQGLHIRIAGQSCLIIGHILGDQVLQGQEVLQVVHDVHIAEGAAAEYDIRQFAAGQQNVLLLFPVGAGNGLPVDLHVGSGFQVDQPLILCEAVPHFAPAHGQHGEFHRLRAECSFTQRRDGGRQHRQQQENAYQVP</sequence>